<dbReference type="PATRIC" id="fig|429727.3.peg.2997"/>
<reference evidence="1 2" key="1">
    <citation type="submission" date="2015-03" db="EMBL/GenBank/DDBJ databases">
        <authorList>
            <person name="Hassan Y."/>
            <person name="Lepp D."/>
            <person name="Li X.-Z."/>
            <person name="Zhou T."/>
        </authorList>
    </citation>
    <scope>NUCLEOTIDE SEQUENCE [LARGE SCALE GENOMIC DNA]</scope>
    <source>
        <strain evidence="1 2">IPL18</strain>
    </source>
</reference>
<organism evidence="1 2">
    <name type="scientific">Devosia chinhatensis</name>
    <dbReference type="NCBI Taxonomy" id="429727"/>
    <lineage>
        <taxon>Bacteria</taxon>
        <taxon>Pseudomonadati</taxon>
        <taxon>Pseudomonadota</taxon>
        <taxon>Alphaproteobacteria</taxon>
        <taxon>Hyphomicrobiales</taxon>
        <taxon>Devosiaceae</taxon>
        <taxon>Devosia</taxon>
    </lineage>
</organism>
<dbReference type="OrthoDB" id="7862886at2"/>
<proteinExistence type="predicted"/>
<protein>
    <submittedName>
        <fullName evidence="1">Uncharacterized protein</fullName>
    </submittedName>
</protein>
<dbReference type="STRING" id="429727.VE26_14620"/>
<sequence>MTERVSLRLDEMQPVQRVGNASGFFANWSGGIQAIQADEHRWRILPVLTGGRPCVNGFYSKAAMRQFLLQRGLQFVAFESINWTNGAYTSYWSPQIPGQTNFFRGPADLWQSISSNIGRVRGQPQLAALTNPTREELAAILDARTEPERLAQSISLSLHNMDTSVRGIFEFYHEELTNLLAHGQIDGKRSASMRDQILFAHVHAFFLHLGSARDYLAALIACRLGHNPNVVDSLTNLLKVTSPADVSGEPLLALLSSRGYIAQRPNNPLKLQQNGWLWQATDQRNELTHRRTYGDLFIESMGHLIALDADDGLFRYVRPLGGSYPADDVFDAILEHYANTTELFFAAAGAAGYDANIRTLTDADIISVEEQS</sequence>
<gene>
    <name evidence="1" type="ORF">VE26_14620</name>
</gene>
<comment type="caution">
    <text evidence="1">The sequence shown here is derived from an EMBL/GenBank/DDBJ whole genome shotgun (WGS) entry which is preliminary data.</text>
</comment>
<name>A0A0F5FI27_9HYPH</name>
<evidence type="ECO:0000313" key="1">
    <source>
        <dbReference type="EMBL" id="KKB07867.1"/>
    </source>
</evidence>
<keyword evidence="2" id="KW-1185">Reference proteome</keyword>
<dbReference type="AlphaFoldDB" id="A0A0F5FI27"/>
<evidence type="ECO:0000313" key="2">
    <source>
        <dbReference type="Proteomes" id="UP000033649"/>
    </source>
</evidence>
<accession>A0A0F5FI27</accession>
<dbReference type="RefSeq" id="WP_046105898.1">
    <property type="nucleotide sequence ID" value="NZ_JZEY01000061.1"/>
</dbReference>
<dbReference type="EMBL" id="JZEY01000061">
    <property type="protein sequence ID" value="KKB07867.1"/>
    <property type="molecule type" value="Genomic_DNA"/>
</dbReference>
<dbReference type="Proteomes" id="UP000033649">
    <property type="component" value="Unassembled WGS sequence"/>
</dbReference>